<organism evidence="2 3">
    <name type="scientific">Macrostomum lignano</name>
    <dbReference type="NCBI Taxonomy" id="282301"/>
    <lineage>
        <taxon>Eukaryota</taxon>
        <taxon>Metazoa</taxon>
        <taxon>Spiralia</taxon>
        <taxon>Lophotrochozoa</taxon>
        <taxon>Platyhelminthes</taxon>
        <taxon>Rhabditophora</taxon>
        <taxon>Macrostomorpha</taxon>
        <taxon>Macrostomida</taxon>
        <taxon>Macrostomidae</taxon>
        <taxon>Macrostomum</taxon>
    </lineage>
</organism>
<dbReference type="Pfam" id="PF12937">
    <property type="entry name" value="F-box-like"/>
    <property type="match status" value="1"/>
</dbReference>
<dbReference type="GO" id="GO:0019005">
    <property type="term" value="C:SCF ubiquitin ligase complex"/>
    <property type="evidence" value="ECO:0007669"/>
    <property type="project" value="TreeGrafter"/>
</dbReference>
<evidence type="ECO:0000313" key="2">
    <source>
        <dbReference type="Proteomes" id="UP000095280"/>
    </source>
</evidence>
<dbReference type="GO" id="GO:0031146">
    <property type="term" value="P:SCF-dependent proteasomal ubiquitin-dependent protein catabolic process"/>
    <property type="evidence" value="ECO:0007669"/>
    <property type="project" value="TreeGrafter"/>
</dbReference>
<dbReference type="SUPFAM" id="SSF52047">
    <property type="entry name" value="RNI-like"/>
    <property type="match status" value="1"/>
</dbReference>
<dbReference type="Pfam" id="PF13516">
    <property type="entry name" value="LRR_6"/>
    <property type="match status" value="1"/>
</dbReference>
<dbReference type="PANTHER" id="PTHR13318">
    <property type="entry name" value="PARTNER OF PAIRED, ISOFORM B-RELATED"/>
    <property type="match status" value="1"/>
</dbReference>
<dbReference type="InterPro" id="IPR001611">
    <property type="entry name" value="Leu-rich_rpt"/>
</dbReference>
<dbReference type="Proteomes" id="UP000095280">
    <property type="component" value="Unplaced"/>
</dbReference>
<protein>
    <submittedName>
        <fullName evidence="3">F-box domain-containing protein</fullName>
    </submittedName>
</protein>
<proteinExistence type="predicted"/>
<dbReference type="InterPro" id="IPR001810">
    <property type="entry name" value="F-box_dom"/>
</dbReference>
<feature type="domain" description="F-box" evidence="1">
    <location>
        <begin position="9"/>
        <end position="56"/>
    </location>
</feature>
<name>A0A1I8GBB8_9PLAT</name>
<accession>A0A1I8GBB8</accession>
<dbReference type="WBParaSite" id="maker-uti_cns_0001301-snap-gene-0.7-mRNA-1">
    <property type="protein sequence ID" value="maker-uti_cns_0001301-snap-gene-0.7-mRNA-1"/>
    <property type="gene ID" value="maker-uti_cns_0001301-snap-gene-0.7"/>
</dbReference>
<dbReference type="AlphaFoldDB" id="A0A1I8GBB8"/>
<evidence type="ECO:0000313" key="3">
    <source>
        <dbReference type="WBParaSite" id="maker-uti_cns_0001301-snap-gene-0.7-mRNA-1"/>
    </source>
</evidence>
<reference evidence="3" key="1">
    <citation type="submission" date="2016-11" db="UniProtKB">
        <authorList>
            <consortium name="WormBaseParasite"/>
        </authorList>
    </citation>
    <scope>IDENTIFICATION</scope>
</reference>
<dbReference type="PANTHER" id="PTHR13318:SF190">
    <property type="entry name" value="PARTNER OF PAIRED, ISOFORM B"/>
    <property type="match status" value="1"/>
</dbReference>
<sequence length="453" mass="50814">MTSLSGKGLVTLTDLPYMIQLQILAYLDLPELLNKVAPLNKYFYHLAHNSRFWQKLDFTNSQCHLSLSYLRQLLGFAPLASTLILSRQACDKAELSDDVADIFGEVLHRCPRLIYLQLAYLRPSKEALAGLCIGHRHMQSSQPVGGYLLHLDLSGSDQLTPELVETLARSFPRLQSLCLAHCRRACDSTTGHLGRLLTQLSYINLDENTTPPEALNLLLTSRTDTFERVVLDASGCESRHLAPALASCSRLRMLCCDFAEDVSDELLDSGISQLGCLESLTLRKAYRISDEAFNRLGQFGHFPSLTHLDLTECRCLTDEGLHHLVSNFGHRLEILVLNWCWKITDNTVDLLFDTCRLMSSLSLVGLHQLTGKQLPLVPERMPDLRFLDLRNCNAIQDPLCHQLVAQRPCLCIVDFFGFIVDGSCDAGGVPEPESAAGFAFTERWTRPLRLLRM</sequence>
<keyword evidence="2" id="KW-1185">Reference proteome</keyword>
<dbReference type="InterPro" id="IPR032675">
    <property type="entry name" value="LRR_dom_sf"/>
</dbReference>
<dbReference type="SMART" id="SM00367">
    <property type="entry name" value="LRR_CC"/>
    <property type="match status" value="6"/>
</dbReference>
<dbReference type="Gene3D" id="3.80.10.10">
    <property type="entry name" value="Ribonuclease Inhibitor"/>
    <property type="match status" value="2"/>
</dbReference>
<evidence type="ECO:0000259" key="1">
    <source>
        <dbReference type="PROSITE" id="PS50181"/>
    </source>
</evidence>
<dbReference type="InterPro" id="IPR006553">
    <property type="entry name" value="Leu-rich_rpt_Cys-con_subtyp"/>
</dbReference>
<dbReference type="PROSITE" id="PS50181">
    <property type="entry name" value="FBOX"/>
    <property type="match status" value="1"/>
</dbReference>